<dbReference type="PROSITE" id="PS51755">
    <property type="entry name" value="OMPR_PHOB"/>
    <property type="match status" value="1"/>
</dbReference>
<dbReference type="GO" id="GO:0005829">
    <property type="term" value="C:cytosol"/>
    <property type="evidence" value="ECO:0007669"/>
    <property type="project" value="TreeGrafter"/>
</dbReference>
<dbReference type="InterPro" id="IPR001867">
    <property type="entry name" value="OmpR/PhoB-type_DNA-bd"/>
</dbReference>
<evidence type="ECO:0000256" key="8">
    <source>
        <dbReference type="PROSITE-ProRule" id="PRU01091"/>
    </source>
</evidence>
<dbReference type="AlphaFoldDB" id="A0A5N5W0F1"/>
<sequence>MSSADPSASTTAHTPAPTRILVVDDEPAVREALRRSLAFEGYGTELAVDGLDALAKVAAYEPELIVLDVLMPRMDGLTAARRLRAAGVTTPILMLTARDTVGDRVTGLDAGADDYLVKPFELDELFARIRALLRRSAYAAPAAPEETHVLAFADLRMDLDTREVTRGARHVELTRTEFTLLELFLAHPRQVLTREQILKHVWGFEFEPSSNSLDVYVMYLRRKTEAGGEPRLVHTVRGVGYVLRADGAHSTDGAQGAHGTDGAERPGGTE</sequence>
<dbReference type="Gene3D" id="6.10.250.690">
    <property type="match status" value="1"/>
</dbReference>
<gene>
    <name evidence="12" type="ORF">FRZ00_31045</name>
</gene>
<dbReference type="SMART" id="SM00448">
    <property type="entry name" value="REC"/>
    <property type="match status" value="1"/>
</dbReference>
<evidence type="ECO:0000256" key="4">
    <source>
        <dbReference type="ARBA" id="ARBA00023015"/>
    </source>
</evidence>
<dbReference type="InterPro" id="IPR001789">
    <property type="entry name" value="Sig_transdc_resp-reg_receiver"/>
</dbReference>
<evidence type="ECO:0000256" key="2">
    <source>
        <dbReference type="ARBA" id="ARBA00022553"/>
    </source>
</evidence>
<dbReference type="Gene3D" id="1.10.10.10">
    <property type="entry name" value="Winged helix-like DNA-binding domain superfamily/Winged helix DNA-binding domain"/>
    <property type="match status" value="1"/>
</dbReference>
<dbReference type="OrthoDB" id="5242462at2"/>
<dbReference type="Proteomes" id="UP000327000">
    <property type="component" value="Unassembled WGS sequence"/>
</dbReference>
<dbReference type="InterPro" id="IPR036388">
    <property type="entry name" value="WH-like_DNA-bd_sf"/>
</dbReference>
<dbReference type="PROSITE" id="PS50110">
    <property type="entry name" value="RESPONSE_REGULATORY"/>
    <property type="match status" value="1"/>
</dbReference>
<dbReference type="GO" id="GO:0000976">
    <property type="term" value="F:transcription cis-regulatory region binding"/>
    <property type="evidence" value="ECO:0007669"/>
    <property type="project" value="TreeGrafter"/>
</dbReference>
<evidence type="ECO:0000256" key="7">
    <source>
        <dbReference type="PROSITE-ProRule" id="PRU00169"/>
    </source>
</evidence>
<keyword evidence="5 8" id="KW-0238">DNA-binding</keyword>
<evidence type="ECO:0000313" key="12">
    <source>
        <dbReference type="EMBL" id="KAB7834097.1"/>
    </source>
</evidence>
<dbReference type="GO" id="GO:0032993">
    <property type="term" value="C:protein-DNA complex"/>
    <property type="evidence" value="ECO:0007669"/>
    <property type="project" value="TreeGrafter"/>
</dbReference>
<dbReference type="InterPro" id="IPR011006">
    <property type="entry name" value="CheY-like_superfamily"/>
</dbReference>
<keyword evidence="3" id="KW-0902">Two-component regulatory system</keyword>
<feature type="region of interest" description="Disordered" evidence="9">
    <location>
        <begin position="248"/>
        <end position="270"/>
    </location>
</feature>
<comment type="caution">
    <text evidence="12">The sequence shown here is derived from an EMBL/GenBank/DDBJ whole genome shotgun (WGS) entry which is preliminary data.</text>
</comment>
<keyword evidence="13" id="KW-1185">Reference proteome</keyword>
<evidence type="ECO:0000259" key="10">
    <source>
        <dbReference type="PROSITE" id="PS50110"/>
    </source>
</evidence>
<proteinExistence type="predicted"/>
<dbReference type="GO" id="GO:0000156">
    <property type="term" value="F:phosphorelay response regulator activity"/>
    <property type="evidence" value="ECO:0007669"/>
    <property type="project" value="TreeGrafter"/>
</dbReference>
<feature type="DNA-binding region" description="OmpR/PhoB-type" evidence="8">
    <location>
        <begin position="147"/>
        <end position="245"/>
    </location>
</feature>
<dbReference type="CDD" id="cd17627">
    <property type="entry name" value="REC_OmpR_PrrA-like"/>
    <property type="match status" value="1"/>
</dbReference>
<evidence type="ECO:0000256" key="3">
    <source>
        <dbReference type="ARBA" id="ARBA00023012"/>
    </source>
</evidence>
<dbReference type="SUPFAM" id="SSF52172">
    <property type="entry name" value="CheY-like"/>
    <property type="match status" value="1"/>
</dbReference>
<evidence type="ECO:0000256" key="5">
    <source>
        <dbReference type="ARBA" id="ARBA00023125"/>
    </source>
</evidence>
<dbReference type="SMART" id="SM00862">
    <property type="entry name" value="Trans_reg_C"/>
    <property type="match status" value="1"/>
</dbReference>
<dbReference type="SUPFAM" id="SSF46894">
    <property type="entry name" value="C-terminal effector domain of the bipartite response regulators"/>
    <property type="match status" value="1"/>
</dbReference>
<dbReference type="InterPro" id="IPR016032">
    <property type="entry name" value="Sig_transdc_resp-reg_C-effctor"/>
</dbReference>
<feature type="domain" description="Response regulatory" evidence="10">
    <location>
        <begin position="19"/>
        <end position="133"/>
    </location>
</feature>
<dbReference type="PANTHER" id="PTHR48111:SF22">
    <property type="entry name" value="REGULATOR OF RPOS"/>
    <property type="match status" value="1"/>
</dbReference>
<dbReference type="FunFam" id="3.40.50.2300:FF:000001">
    <property type="entry name" value="DNA-binding response regulator PhoB"/>
    <property type="match status" value="1"/>
</dbReference>
<feature type="modified residue" description="4-aspartylphosphate" evidence="7">
    <location>
        <position position="68"/>
    </location>
</feature>
<dbReference type="CDD" id="cd00383">
    <property type="entry name" value="trans_reg_C"/>
    <property type="match status" value="1"/>
</dbReference>
<accession>A0A5N5W0F1</accession>
<evidence type="ECO:0000313" key="13">
    <source>
        <dbReference type="Proteomes" id="UP000327000"/>
    </source>
</evidence>
<dbReference type="Pfam" id="PF00072">
    <property type="entry name" value="Response_reg"/>
    <property type="match status" value="1"/>
</dbReference>
<dbReference type="RefSeq" id="WP_152265798.1">
    <property type="nucleotide sequence ID" value="NZ_VOKX01000117.1"/>
</dbReference>
<feature type="domain" description="OmpR/PhoB-type" evidence="11">
    <location>
        <begin position="147"/>
        <end position="245"/>
    </location>
</feature>
<dbReference type="InterPro" id="IPR039420">
    <property type="entry name" value="WalR-like"/>
</dbReference>
<evidence type="ECO:0000256" key="1">
    <source>
        <dbReference type="ARBA" id="ARBA00004496"/>
    </source>
</evidence>
<dbReference type="EMBL" id="VOKX01000117">
    <property type="protein sequence ID" value="KAB7834097.1"/>
    <property type="molecule type" value="Genomic_DNA"/>
</dbReference>
<dbReference type="Pfam" id="PF00486">
    <property type="entry name" value="Trans_reg_C"/>
    <property type="match status" value="1"/>
</dbReference>
<name>A0A5N5W0F1_STRMB</name>
<evidence type="ECO:0000256" key="9">
    <source>
        <dbReference type="SAM" id="MobiDB-lite"/>
    </source>
</evidence>
<organism evidence="12 13">
    <name type="scientific">Streptomyces mobaraensis</name>
    <name type="common">Streptoverticillium mobaraense</name>
    <dbReference type="NCBI Taxonomy" id="35621"/>
    <lineage>
        <taxon>Bacteria</taxon>
        <taxon>Bacillati</taxon>
        <taxon>Actinomycetota</taxon>
        <taxon>Actinomycetes</taxon>
        <taxon>Kitasatosporales</taxon>
        <taxon>Streptomycetaceae</taxon>
        <taxon>Streptomyces</taxon>
    </lineage>
</organism>
<protein>
    <submittedName>
        <fullName evidence="12">Response regulator transcription factor</fullName>
    </submittedName>
</protein>
<comment type="subcellular location">
    <subcellularLocation>
        <location evidence="1">Cytoplasm</location>
    </subcellularLocation>
</comment>
<evidence type="ECO:0000256" key="6">
    <source>
        <dbReference type="ARBA" id="ARBA00023163"/>
    </source>
</evidence>
<reference evidence="12 13" key="1">
    <citation type="journal article" date="2019" name="Microb. Cell Fact.">
        <title>Exploring novel herbicidin analogues by transcriptional regulator overexpression and MS/MS molecular networking.</title>
        <authorList>
            <person name="Shi Y."/>
            <person name="Gu R."/>
            <person name="Li Y."/>
            <person name="Wang X."/>
            <person name="Ren W."/>
            <person name="Li X."/>
            <person name="Wang L."/>
            <person name="Xie Y."/>
            <person name="Hong B."/>
        </authorList>
    </citation>
    <scope>NUCLEOTIDE SEQUENCE [LARGE SCALE GENOMIC DNA]</scope>
    <source>
        <strain evidence="12 13">US-43</strain>
    </source>
</reference>
<keyword evidence="2 7" id="KW-0597">Phosphoprotein</keyword>
<evidence type="ECO:0000259" key="11">
    <source>
        <dbReference type="PROSITE" id="PS51755"/>
    </source>
</evidence>
<keyword evidence="4" id="KW-0805">Transcription regulation</keyword>
<dbReference type="FunFam" id="1.10.10.10:FF:000005">
    <property type="entry name" value="Two-component system response regulator"/>
    <property type="match status" value="1"/>
</dbReference>
<dbReference type="Gene3D" id="3.40.50.2300">
    <property type="match status" value="1"/>
</dbReference>
<dbReference type="GO" id="GO:0006355">
    <property type="term" value="P:regulation of DNA-templated transcription"/>
    <property type="evidence" value="ECO:0007669"/>
    <property type="project" value="InterPro"/>
</dbReference>
<dbReference type="PANTHER" id="PTHR48111">
    <property type="entry name" value="REGULATOR OF RPOS"/>
    <property type="match status" value="1"/>
</dbReference>
<keyword evidence="6" id="KW-0804">Transcription</keyword>